<dbReference type="GeneID" id="72466343"/>
<comment type="caution">
    <text evidence="1">The sequence shown here is derived from an EMBL/GenBank/DDBJ whole genome shotgun (WGS) entry which is preliminary data.</text>
</comment>
<dbReference type="AlphaFoldDB" id="A0A9R1CZ16"/>
<dbReference type="RefSeq" id="WP_223925197.1">
    <property type="nucleotide sequence ID" value="NZ_BPTU01000002.1"/>
</dbReference>
<dbReference type="Proteomes" id="UP000825483">
    <property type="component" value="Unassembled WGS sequence"/>
</dbReference>
<gene>
    <name evidence="1" type="ORF">PRLR5076_24610</name>
</gene>
<dbReference type="EMBL" id="BPUB01000002">
    <property type="protein sequence ID" value="GJG59610.1"/>
    <property type="molecule type" value="Genomic_DNA"/>
</dbReference>
<reference evidence="1" key="1">
    <citation type="journal article" date="2022" name="Int. J. Syst. Evol. Microbiol.">
        <title>Prevotella lacticifex sp. nov., isolated from the rumen of cows.</title>
        <authorList>
            <person name="Shinkai T."/>
            <person name="Ikeyama N."/>
            <person name="Kumagai M."/>
            <person name="Ohmori H."/>
            <person name="Sakamoto M."/>
            <person name="Ohkuma M."/>
            <person name="Mitsumori M."/>
        </authorList>
    </citation>
    <scope>NUCLEOTIDE SEQUENCE</scope>
    <source>
        <strain evidence="1">R5076</strain>
    </source>
</reference>
<keyword evidence="2" id="KW-1185">Reference proteome</keyword>
<dbReference type="InterPro" id="IPR013785">
    <property type="entry name" value="Aldolase_TIM"/>
</dbReference>
<protein>
    <recommendedName>
        <fullName evidence="3">SPASM domain-containing protein</fullName>
    </recommendedName>
</protein>
<dbReference type="Gene3D" id="3.20.20.70">
    <property type="entry name" value="Aldolase class I"/>
    <property type="match status" value="1"/>
</dbReference>
<dbReference type="InterPro" id="IPR058240">
    <property type="entry name" value="rSAM_sf"/>
</dbReference>
<name>A0A9R1CZ16_9BACT</name>
<dbReference type="InterPro" id="IPR023885">
    <property type="entry name" value="4Fe4S-binding_SPASM_dom"/>
</dbReference>
<evidence type="ECO:0000313" key="1">
    <source>
        <dbReference type="EMBL" id="GJG59610.1"/>
    </source>
</evidence>
<evidence type="ECO:0000313" key="2">
    <source>
        <dbReference type="Proteomes" id="UP000825483"/>
    </source>
</evidence>
<sequence>MNKFDEINMRVKSIRLLFKKKGFVVLDNYILHDVSCSCYADKRNYVLINYDGMVYGCTARDFVKENSIGRLNSIGVIDYRKDVVELRNSIKFSKGICWTCRLAPICGGGCKQKAYETLDINGCAFNYNSYDKDNIVLDIFEHYILNL</sequence>
<evidence type="ECO:0008006" key="3">
    <source>
        <dbReference type="Google" id="ProtNLM"/>
    </source>
</evidence>
<proteinExistence type="predicted"/>
<organism evidence="1 2">
    <name type="scientific">Prevotella lacticifex</name>
    <dbReference type="NCBI Taxonomy" id="2854755"/>
    <lineage>
        <taxon>Bacteria</taxon>
        <taxon>Pseudomonadati</taxon>
        <taxon>Bacteroidota</taxon>
        <taxon>Bacteroidia</taxon>
        <taxon>Bacteroidales</taxon>
        <taxon>Prevotellaceae</taxon>
        <taxon>Prevotella</taxon>
    </lineage>
</organism>
<accession>A0A9R1CZ16</accession>
<dbReference type="NCBIfam" id="TIGR04085">
    <property type="entry name" value="rSAM_more_4Fe4S"/>
    <property type="match status" value="1"/>
</dbReference>
<dbReference type="SUPFAM" id="SSF102114">
    <property type="entry name" value="Radical SAM enzymes"/>
    <property type="match status" value="1"/>
</dbReference>